<name>A0ABY3CEX4_9GAMM</name>
<dbReference type="InterPro" id="IPR009057">
    <property type="entry name" value="Homeodomain-like_sf"/>
</dbReference>
<evidence type="ECO:0000313" key="5">
    <source>
        <dbReference type="Proteomes" id="UP000733744"/>
    </source>
</evidence>
<keyword evidence="5" id="KW-1185">Reference proteome</keyword>
<feature type="domain" description="HTH tetR-type" evidence="3">
    <location>
        <begin position="10"/>
        <end position="70"/>
    </location>
</feature>
<dbReference type="EMBL" id="RYFG02000019">
    <property type="protein sequence ID" value="TRX01598.1"/>
    <property type="molecule type" value="Genomic_DNA"/>
</dbReference>
<accession>A0ABY3CEX4</accession>
<dbReference type="InterPro" id="IPR050109">
    <property type="entry name" value="HTH-type_TetR-like_transc_reg"/>
</dbReference>
<feature type="DNA-binding region" description="H-T-H motif" evidence="2">
    <location>
        <begin position="33"/>
        <end position="52"/>
    </location>
</feature>
<dbReference type="InterPro" id="IPR001647">
    <property type="entry name" value="HTH_TetR"/>
</dbReference>
<dbReference type="SUPFAM" id="SSF46689">
    <property type="entry name" value="Homeodomain-like"/>
    <property type="match status" value="1"/>
</dbReference>
<keyword evidence="1 2" id="KW-0238">DNA-binding</keyword>
<dbReference type="Pfam" id="PF00440">
    <property type="entry name" value="TetR_N"/>
    <property type="match status" value="1"/>
</dbReference>
<evidence type="ECO:0000256" key="1">
    <source>
        <dbReference type="ARBA" id="ARBA00023125"/>
    </source>
</evidence>
<dbReference type="Gene3D" id="1.10.357.10">
    <property type="entry name" value="Tetracycline Repressor, domain 2"/>
    <property type="match status" value="1"/>
</dbReference>
<dbReference type="PANTHER" id="PTHR30328:SF54">
    <property type="entry name" value="HTH-TYPE TRANSCRIPTIONAL REPRESSOR SCO4008"/>
    <property type="match status" value="1"/>
</dbReference>
<reference evidence="4 5" key="1">
    <citation type="journal article" date="2019" name="Antonie Van Leeuwenhoek">
        <title>Description of 'Ca. Methylobacter oryzae' KRF1, a novel species from the environmentally important Methylobacter clade 2.</title>
        <authorList>
            <person name="Khatri K."/>
            <person name="Mohite J.A."/>
            <person name="Pandit P.S."/>
            <person name="Bahulikar R."/>
            <person name="Rahalkar M.C."/>
        </authorList>
    </citation>
    <scope>NUCLEOTIDE SEQUENCE [LARGE SCALE GENOMIC DNA]</scope>
    <source>
        <strain evidence="4 5">KRF1</strain>
    </source>
</reference>
<sequence>MTSAPEATPDPVRERLLKAALDNFLADDYHRVTTRLIAEQADANISMIRYYFGNKEGLYEEMIRETLNPLLEVLDGQMLDSVDGFKDFLLLYYDTMLKRPEFPKLILKVLALNQGPGRRFIQQLLERGRTRGARKVEALKNSGQADSLLDPDVVRLSFVSLAMMPMLLKDIFEDQIGRPMDEAFFEKLAAFNGHLFASGLAPNDKI</sequence>
<proteinExistence type="predicted"/>
<organism evidence="4 5">
    <name type="scientific">Candidatus Methylobacter oryzae</name>
    <dbReference type="NCBI Taxonomy" id="2497749"/>
    <lineage>
        <taxon>Bacteria</taxon>
        <taxon>Pseudomonadati</taxon>
        <taxon>Pseudomonadota</taxon>
        <taxon>Gammaproteobacteria</taxon>
        <taxon>Methylococcales</taxon>
        <taxon>Methylococcaceae</taxon>
        <taxon>Methylobacter</taxon>
    </lineage>
</organism>
<comment type="caution">
    <text evidence="4">The sequence shown here is derived from an EMBL/GenBank/DDBJ whole genome shotgun (WGS) entry which is preliminary data.</text>
</comment>
<evidence type="ECO:0000313" key="4">
    <source>
        <dbReference type="EMBL" id="TRX01598.1"/>
    </source>
</evidence>
<evidence type="ECO:0000259" key="3">
    <source>
        <dbReference type="PROSITE" id="PS50977"/>
    </source>
</evidence>
<protein>
    <submittedName>
        <fullName evidence="4">TetR/AcrR family transcriptional regulator</fullName>
    </submittedName>
</protein>
<evidence type="ECO:0000256" key="2">
    <source>
        <dbReference type="PROSITE-ProRule" id="PRU00335"/>
    </source>
</evidence>
<gene>
    <name evidence="4" type="ORF">EKO24_003465</name>
</gene>
<dbReference type="RefSeq" id="WP_127030770.1">
    <property type="nucleotide sequence ID" value="NZ_RYFG02000019.1"/>
</dbReference>
<dbReference type="Proteomes" id="UP000733744">
    <property type="component" value="Unassembled WGS sequence"/>
</dbReference>
<dbReference type="PROSITE" id="PS50977">
    <property type="entry name" value="HTH_TETR_2"/>
    <property type="match status" value="1"/>
</dbReference>
<dbReference type="PANTHER" id="PTHR30328">
    <property type="entry name" value="TRANSCRIPTIONAL REPRESSOR"/>
    <property type="match status" value="1"/>
</dbReference>